<evidence type="ECO:0000313" key="2">
    <source>
        <dbReference type="EMBL" id="APO70724.1"/>
    </source>
</evidence>
<name>A0A1L5NS56_9HYPH</name>
<dbReference type="EMBL" id="CP017105">
    <property type="protein sequence ID" value="APO70724.1"/>
    <property type="molecule type" value="Genomic_DNA"/>
</dbReference>
<keyword evidence="2" id="KW-0614">Plasmid</keyword>
<dbReference type="GO" id="GO:0047661">
    <property type="term" value="F:amino-acid racemase activity"/>
    <property type="evidence" value="ECO:0007669"/>
    <property type="project" value="InterPro"/>
</dbReference>
<evidence type="ECO:0000256" key="1">
    <source>
        <dbReference type="ARBA" id="ARBA00038414"/>
    </source>
</evidence>
<dbReference type="AlphaFoldDB" id="A0A1L5NS56"/>
<gene>
    <name evidence="2" type="ORF">IE4872_PD00183</name>
</gene>
<protein>
    <submittedName>
        <fullName evidence="2">Asp/Glu/hydantoin racemase protein</fullName>
    </submittedName>
</protein>
<organism evidence="2 3">
    <name type="scientific">Rhizobium gallicum</name>
    <dbReference type="NCBI Taxonomy" id="56730"/>
    <lineage>
        <taxon>Bacteria</taxon>
        <taxon>Pseudomonadati</taxon>
        <taxon>Pseudomonadota</taxon>
        <taxon>Alphaproteobacteria</taxon>
        <taxon>Hyphomicrobiales</taxon>
        <taxon>Rhizobiaceae</taxon>
        <taxon>Rhizobium/Agrobacterium group</taxon>
        <taxon>Rhizobium</taxon>
    </lineage>
</organism>
<comment type="similarity">
    <text evidence="1">Belongs to the HyuE racemase family.</text>
</comment>
<dbReference type="InterPro" id="IPR053714">
    <property type="entry name" value="Iso_Racemase_Enz_sf"/>
</dbReference>
<sequence length="266" mass="28777">MTLRIWHQAMASLHDLPVYAEALAAHLPKVASEGTEVIIHGAQGDSYRGHAPAEVLRYPYLRHRIQEQIFRHCLQAENEGFGAIALASFGEPFLDVCRSIVTIPIASMPESCMLVGCSMARRMALITLTPKNVHRVRTLVENHTLSARVSGVYSLEPAVTEADLAAAFDAPDAILRNYIAVAERAVAEGADLVAPAEGVLNELLYAHGVSRIGGVSNMDTIAVVIRYAEMLAGLSHISGLSVGREWTYAQPNPALLREFTTGPEQG</sequence>
<geneLocation type="plasmid" evidence="3">
    <name>prgalie4872d</name>
</geneLocation>
<dbReference type="InterPro" id="IPR015942">
    <property type="entry name" value="Asp/Glu/hydantoin_racemase"/>
</dbReference>
<proteinExistence type="inferred from homology"/>
<dbReference type="Gene3D" id="3.40.50.12500">
    <property type="match status" value="1"/>
</dbReference>
<dbReference type="Pfam" id="PF01177">
    <property type="entry name" value="Asp_Glu_race"/>
    <property type="match status" value="1"/>
</dbReference>
<evidence type="ECO:0000313" key="3">
    <source>
        <dbReference type="Proteomes" id="UP000184749"/>
    </source>
</evidence>
<accession>A0A1L5NS56</accession>
<reference evidence="2 3" key="1">
    <citation type="submission" date="2016-09" db="EMBL/GenBank/DDBJ databases">
        <title>The complete genome sequences of Rhizobium gallicum, symbiovars gallicum and phaseoli, symbionts associated to common bean (Phaseolus vulgaris).</title>
        <authorList>
            <person name="Bustos P."/>
            <person name="Santamaria R.I."/>
            <person name="Perez-Carrascal O.M."/>
            <person name="Juarez S."/>
            <person name="Lozano L."/>
            <person name="Martinez-Flores I."/>
            <person name="Martinez-Romero E."/>
            <person name="Cevallos M."/>
            <person name="Romero D."/>
            <person name="Davila G."/>
            <person name="Gonzalez V."/>
        </authorList>
    </citation>
    <scope>NUCLEOTIDE SEQUENCE [LARGE SCALE GENOMIC DNA]</scope>
    <source>
        <strain evidence="2 3">IE4872</strain>
        <plasmid evidence="3">prgalie4872d</plasmid>
    </source>
</reference>
<dbReference type="Proteomes" id="UP000184749">
    <property type="component" value="Plasmid pRgalIE4872d"/>
</dbReference>